<dbReference type="RefSeq" id="WP_085511970.1">
    <property type="nucleotide sequence ID" value="NZ_FXAP01000003.1"/>
</dbReference>
<protein>
    <submittedName>
        <fullName evidence="2">Peptide/nickel transport system substrate-binding protein</fullName>
    </submittedName>
</protein>
<dbReference type="PIRSF" id="PIRSF002741">
    <property type="entry name" value="MppA"/>
    <property type="match status" value="1"/>
</dbReference>
<dbReference type="Gene3D" id="3.10.105.10">
    <property type="entry name" value="Dipeptide-binding Protein, Domain 3"/>
    <property type="match status" value="1"/>
</dbReference>
<dbReference type="GO" id="GO:0042597">
    <property type="term" value="C:periplasmic space"/>
    <property type="evidence" value="ECO:0007669"/>
    <property type="project" value="UniProtKB-ARBA"/>
</dbReference>
<dbReference type="InterPro" id="IPR000914">
    <property type="entry name" value="SBP_5_dom"/>
</dbReference>
<dbReference type="GO" id="GO:0043190">
    <property type="term" value="C:ATP-binding cassette (ABC) transporter complex"/>
    <property type="evidence" value="ECO:0007669"/>
    <property type="project" value="InterPro"/>
</dbReference>
<dbReference type="AlphaFoldDB" id="A0A3N2BZ87"/>
<accession>A0A3N2BZ87</accession>
<evidence type="ECO:0000313" key="3">
    <source>
        <dbReference type="Proteomes" id="UP000266915"/>
    </source>
</evidence>
<gene>
    <name evidence="2" type="ORF">EDD42_0573</name>
</gene>
<dbReference type="GO" id="GO:1904680">
    <property type="term" value="F:peptide transmembrane transporter activity"/>
    <property type="evidence" value="ECO:0007669"/>
    <property type="project" value="TreeGrafter"/>
</dbReference>
<dbReference type="Gene3D" id="3.90.76.10">
    <property type="entry name" value="Dipeptide-binding Protein, Domain 1"/>
    <property type="match status" value="1"/>
</dbReference>
<dbReference type="CDD" id="cd08509">
    <property type="entry name" value="PBP2_TmCBP_oligosaccharides_like"/>
    <property type="match status" value="1"/>
</dbReference>
<dbReference type="SUPFAM" id="SSF53850">
    <property type="entry name" value="Periplasmic binding protein-like II"/>
    <property type="match status" value="1"/>
</dbReference>
<feature type="domain" description="Solute-binding protein family 5" evidence="1">
    <location>
        <begin position="94"/>
        <end position="440"/>
    </location>
</feature>
<dbReference type="Proteomes" id="UP000266915">
    <property type="component" value="Unassembled WGS sequence"/>
</dbReference>
<dbReference type="InterPro" id="IPR039424">
    <property type="entry name" value="SBP_5"/>
</dbReference>
<sequence length="558" mass="61693">MTHTTHERTKVRRRRRLGAAAMIAAAALLVSGCSIQIKSEPDPSIPADTMLLASDKGTPMLERNFNPYLVNKRSASSYIYEPLVIINVLDGKETPWLAEKVDLPDARTIDYTIRDGATWSDGEAFTPEDVKFTFDLIKQYPTLDQKGAWQHIDTIEVQGQHVIMHLLDDDAPAADIVSQTLIVPEHIWKDVKSPDTWRNPNPVGTGPYVLGNYTSQQYTMDKNETYWQADKIEVNHLVIPAATGELDIVTKGFDWAYSFLSNVEGTWGAANDHNKFWFPPGGVIGLVPNMDVAPFDNVDVRRGIALALDRDKIADAATEGYLGAAGQSSLMLPNQEDELDPTLPNQGMITQDTAGALEAFAAAGYTQQGGKLVDAAGKQFSFSITTANGYADWLRAVQEVRKELGALGIDVQIKQPQPPGYQQAIQSGAFEVAMGGMGNGIMFQGFNNSFNSEFAKPIGETTSSNFGRYRNPQMDQLLAQYKETTDEATRLGLSHQMQQIVYSDFPVIGMYYGGLWGLYNDKKFTGWPDADNPYAPLQTYDQTPLLVFTHLKLRKDGE</sequence>
<evidence type="ECO:0000313" key="2">
    <source>
        <dbReference type="EMBL" id="ROR80532.1"/>
    </source>
</evidence>
<dbReference type="Gene3D" id="3.40.190.10">
    <property type="entry name" value="Periplasmic binding protein-like II"/>
    <property type="match status" value="1"/>
</dbReference>
<dbReference type="Pfam" id="PF00496">
    <property type="entry name" value="SBP_bac_5"/>
    <property type="match status" value="1"/>
</dbReference>
<dbReference type="GO" id="GO:0015833">
    <property type="term" value="P:peptide transport"/>
    <property type="evidence" value="ECO:0007669"/>
    <property type="project" value="TreeGrafter"/>
</dbReference>
<keyword evidence="3" id="KW-1185">Reference proteome</keyword>
<proteinExistence type="predicted"/>
<dbReference type="EMBL" id="RKHL01000001">
    <property type="protein sequence ID" value="ROR80532.1"/>
    <property type="molecule type" value="Genomic_DNA"/>
</dbReference>
<organism evidence="2 3">
    <name type="scientific">Plantibacter flavus</name>
    <dbReference type="NCBI Taxonomy" id="150123"/>
    <lineage>
        <taxon>Bacteria</taxon>
        <taxon>Bacillati</taxon>
        <taxon>Actinomycetota</taxon>
        <taxon>Actinomycetes</taxon>
        <taxon>Micrococcales</taxon>
        <taxon>Microbacteriaceae</taxon>
        <taxon>Plantibacter</taxon>
    </lineage>
</organism>
<evidence type="ECO:0000259" key="1">
    <source>
        <dbReference type="Pfam" id="PF00496"/>
    </source>
</evidence>
<reference evidence="2 3" key="1">
    <citation type="submission" date="2018-11" db="EMBL/GenBank/DDBJ databases">
        <title>Sequencing the genomes of 1000 actinobacteria strains.</title>
        <authorList>
            <person name="Klenk H.-P."/>
        </authorList>
    </citation>
    <scope>NUCLEOTIDE SEQUENCE [LARGE SCALE GENOMIC DNA]</scope>
    <source>
        <strain evidence="2 3">DSM 14012</strain>
    </source>
</reference>
<name>A0A3N2BZ87_9MICO</name>
<dbReference type="PANTHER" id="PTHR30290">
    <property type="entry name" value="PERIPLASMIC BINDING COMPONENT OF ABC TRANSPORTER"/>
    <property type="match status" value="1"/>
</dbReference>
<dbReference type="InterPro" id="IPR030678">
    <property type="entry name" value="Peptide/Ni-bd"/>
</dbReference>
<comment type="caution">
    <text evidence="2">The sequence shown here is derived from an EMBL/GenBank/DDBJ whole genome shotgun (WGS) entry which is preliminary data.</text>
</comment>